<dbReference type="AlphaFoldDB" id="A0A811VBG4"/>
<dbReference type="Proteomes" id="UP000606786">
    <property type="component" value="Unassembled WGS sequence"/>
</dbReference>
<feature type="compositionally biased region" description="Low complexity" evidence="1">
    <location>
        <begin position="92"/>
        <end position="109"/>
    </location>
</feature>
<reference evidence="2" key="1">
    <citation type="submission" date="2020-11" db="EMBL/GenBank/DDBJ databases">
        <authorList>
            <person name="Whitehead M."/>
        </authorList>
    </citation>
    <scope>NUCLEOTIDE SEQUENCE</scope>
    <source>
        <strain evidence="2">EGII</strain>
    </source>
</reference>
<organism evidence="2 3">
    <name type="scientific">Ceratitis capitata</name>
    <name type="common">Mediterranean fruit fly</name>
    <name type="synonym">Tephritis capitata</name>
    <dbReference type="NCBI Taxonomy" id="7213"/>
    <lineage>
        <taxon>Eukaryota</taxon>
        <taxon>Metazoa</taxon>
        <taxon>Ecdysozoa</taxon>
        <taxon>Arthropoda</taxon>
        <taxon>Hexapoda</taxon>
        <taxon>Insecta</taxon>
        <taxon>Pterygota</taxon>
        <taxon>Neoptera</taxon>
        <taxon>Endopterygota</taxon>
        <taxon>Diptera</taxon>
        <taxon>Brachycera</taxon>
        <taxon>Muscomorpha</taxon>
        <taxon>Tephritoidea</taxon>
        <taxon>Tephritidae</taxon>
        <taxon>Ceratitis</taxon>
        <taxon>Ceratitis</taxon>
    </lineage>
</organism>
<name>A0A811VBG4_CERCA</name>
<evidence type="ECO:0000256" key="1">
    <source>
        <dbReference type="SAM" id="MobiDB-lite"/>
    </source>
</evidence>
<proteinExistence type="predicted"/>
<accession>A0A811VBG4</accession>
<evidence type="ECO:0000313" key="3">
    <source>
        <dbReference type="Proteomes" id="UP000606786"/>
    </source>
</evidence>
<gene>
    <name evidence="2" type="ORF">CCAP1982_LOCUS20448</name>
</gene>
<feature type="compositionally biased region" description="Polar residues" evidence="1">
    <location>
        <begin position="28"/>
        <end position="60"/>
    </location>
</feature>
<feature type="region of interest" description="Disordered" evidence="1">
    <location>
        <begin position="28"/>
        <end position="121"/>
    </location>
</feature>
<dbReference type="EMBL" id="CAJHJT010000056">
    <property type="protein sequence ID" value="CAD7012354.1"/>
    <property type="molecule type" value="Genomic_DNA"/>
</dbReference>
<keyword evidence="3" id="KW-1185">Reference proteome</keyword>
<evidence type="ECO:0000313" key="2">
    <source>
        <dbReference type="EMBL" id="CAD7012354.1"/>
    </source>
</evidence>
<comment type="caution">
    <text evidence="2">The sequence shown here is derived from an EMBL/GenBank/DDBJ whole genome shotgun (WGS) entry which is preliminary data.</text>
</comment>
<sequence>MPVVYVYVGVVKHLNNNYKCKTAVKQNTVKGTKSSNNSPSIRQTAVHRTSNQQRATNESAAQLRAQHQKVISDDNNSDDDEINLRQRKAINQYGHKQQQPAQQHSSHSSNVKGDMDHLGAL</sequence>
<protein>
    <submittedName>
        <fullName evidence="2">(Mediterranean fruit fly) hypothetical protein</fullName>
    </submittedName>
</protein>